<gene>
    <name evidence="1" type="ORF">IAA60_01875</name>
</gene>
<dbReference type="AlphaFoldDB" id="A0A9D1KQJ4"/>
<dbReference type="EMBL" id="DVLU01000016">
    <property type="protein sequence ID" value="HIT84632.1"/>
    <property type="molecule type" value="Genomic_DNA"/>
</dbReference>
<dbReference type="InterPro" id="IPR015424">
    <property type="entry name" value="PyrdxlP-dep_Trfase"/>
</dbReference>
<dbReference type="PANTHER" id="PTHR46658:SF1">
    <property type="entry name" value="CYS OR MET METABOLISM PYRIDOXAL-PHOSPHATE-DEPENDENT ENZYME"/>
    <property type="match status" value="1"/>
</dbReference>
<dbReference type="Proteomes" id="UP000824165">
    <property type="component" value="Unassembled WGS sequence"/>
</dbReference>
<name>A0A9D1KQJ4_9FIRM</name>
<dbReference type="Gene3D" id="3.40.640.10">
    <property type="entry name" value="Type I PLP-dependent aspartate aminotransferase-like (Major domain)"/>
    <property type="match status" value="1"/>
</dbReference>
<accession>A0A9D1KQJ4</accession>
<dbReference type="SUPFAM" id="SSF53383">
    <property type="entry name" value="PLP-dependent transferases"/>
    <property type="match status" value="1"/>
</dbReference>
<dbReference type="InterPro" id="IPR009651">
    <property type="entry name" value="Met_g_lyase_put"/>
</dbReference>
<protein>
    <submittedName>
        <fullName evidence="1">Methionine gamma-lyase family protein</fullName>
    </submittedName>
</protein>
<evidence type="ECO:0000313" key="1">
    <source>
        <dbReference type="EMBL" id="HIT84632.1"/>
    </source>
</evidence>
<reference evidence="1" key="2">
    <citation type="journal article" date="2021" name="PeerJ">
        <title>Extensive microbial diversity within the chicken gut microbiome revealed by metagenomics and culture.</title>
        <authorList>
            <person name="Gilroy R."/>
            <person name="Ravi A."/>
            <person name="Getino M."/>
            <person name="Pursley I."/>
            <person name="Horton D.L."/>
            <person name="Alikhan N.F."/>
            <person name="Baker D."/>
            <person name="Gharbi K."/>
            <person name="Hall N."/>
            <person name="Watson M."/>
            <person name="Adriaenssens E.M."/>
            <person name="Foster-Nyarko E."/>
            <person name="Jarju S."/>
            <person name="Secka A."/>
            <person name="Antonio M."/>
            <person name="Oren A."/>
            <person name="Chaudhuri R.R."/>
            <person name="La Ragione R."/>
            <person name="Hildebrand F."/>
            <person name="Pallen M.J."/>
        </authorList>
    </citation>
    <scope>NUCLEOTIDE SEQUENCE</scope>
    <source>
        <strain evidence="1">CHK181-108</strain>
    </source>
</reference>
<dbReference type="Gene3D" id="3.90.1150.60">
    <property type="entry name" value="Methioning gamme-lyase, C-terminal domain"/>
    <property type="match status" value="1"/>
</dbReference>
<dbReference type="InterPro" id="IPR015421">
    <property type="entry name" value="PyrdxlP-dep_Trfase_major"/>
</dbReference>
<reference evidence="1" key="1">
    <citation type="submission" date="2020-10" db="EMBL/GenBank/DDBJ databases">
        <authorList>
            <person name="Gilroy R."/>
        </authorList>
    </citation>
    <scope>NUCLEOTIDE SEQUENCE</scope>
    <source>
        <strain evidence="1">CHK181-108</strain>
    </source>
</reference>
<organism evidence="1 2">
    <name type="scientific">Candidatus Ornithomonoglobus intestinigallinarum</name>
    <dbReference type="NCBI Taxonomy" id="2840894"/>
    <lineage>
        <taxon>Bacteria</taxon>
        <taxon>Bacillati</taxon>
        <taxon>Bacillota</taxon>
        <taxon>Clostridia</taxon>
        <taxon>Candidatus Ornithomonoglobus</taxon>
    </lineage>
</organism>
<dbReference type="Pfam" id="PF06838">
    <property type="entry name" value="Met_gamma_lyase"/>
    <property type="match status" value="1"/>
</dbReference>
<sequence length="432" mass="46762">MNESAKAIKKNKFMREALGLSDSVINLAELAENALKEQFARVDDTAQINQWRVMKAFADNRVSEAHFAPTTGYGYDDLGRDTLDKVYADIFGTEDALVRHNFVNGTHALSTMLFGVLRPGDHLVSATGKPYDTLEEAIGISGKAGSGSLKDFGVTYTEIPLANDGNPDFDELAFTLSHMNVRAVMIQRSKGYGRRPTYSAEKIGEIVSFVKERSPETICIVDNCYGEFADIKEPTHFGADLAAGSLIKNPGGGIAPCGGYIAGRADLVELCAYRLTSVGIGKECGASLGLNRQLYQGLFMAPHITAQAIKSALFCSAVFEKLGFDVDPLPTEARHDIIQSIQFGDPEKVKAFCRGIQKGAPVDSFVTPEPWDMPGYSDQVIMAAGAFVQGSSIELSADAPMREPYMVYMQGGLTYESAKLGIMVAADKIMKL</sequence>
<proteinExistence type="predicted"/>
<dbReference type="PANTHER" id="PTHR46658">
    <property type="entry name" value="CYS OR MET METABOLISM PYRIDOXAL-PHOSPHATE-DEPENDENT ENZYME"/>
    <property type="match status" value="1"/>
</dbReference>
<comment type="caution">
    <text evidence="1">The sequence shown here is derived from an EMBL/GenBank/DDBJ whole genome shotgun (WGS) entry which is preliminary data.</text>
</comment>
<evidence type="ECO:0000313" key="2">
    <source>
        <dbReference type="Proteomes" id="UP000824165"/>
    </source>
</evidence>